<sequence length="158" mass="18517">MNDNFLIQLIDEPIRRSALVVLMLTNKEEFIGDVKFEGSLDYNDHEIMEFRTLRGGSRAKCKITAPNFRRDFKDSKVLCKYVSSKKKTRENLEPGDPVTEDMEKILNVSFIFSLARLVFRNPSSKDQAERLEHPWWKRIRSGNKLNISKSMEPDEMYP</sequence>
<comment type="caution">
    <text evidence="1">The sequence shown here is derived from an EMBL/GenBank/DDBJ whole genome shotgun (WGS) entry which is preliminary data.</text>
</comment>
<keyword evidence="2" id="KW-1185">Reference proteome</keyword>
<evidence type="ECO:0000313" key="2">
    <source>
        <dbReference type="Proteomes" id="UP001145742"/>
    </source>
</evidence>
<evidence type="ECO:0000313" key="1">
    <source>
        <dbReference type="EMBL" id="KAJ7415707.1"/>
    </source>
</evidence>
<organism evidence="1 2">
    <name type="scientific">Willisornis vidua</name>
    <name type="common">Xingu scale-backed antbird</name>
    <dbReference type="NCBI Taxonomy" id="1566151"/>
    <lineage>
        <taxon>Eukaryota</taxon>
        <taxon>Metazoa</taxon>
        <taxon>Chordata</taxon>
        <taxon>Craniata</taxon>
        <taxon>Vertebrata</taxon>
        <taxon>Euteleostomi</taxon>
        <taxon>Archelosauria</taxon>
        <taxon>Archosauria</taxon>
        <taxon>Dinosauria</taxon>
        <taxon>Saurischia</taxon>
        <taxon>Theropoda</taxon>
        <taxon>Coelurosauria</taxon>
        <taxon>Aves</taxon>
        <taxon>Neognathae</taxon>
        <taxon>Neoaves</taxon>
        <taxon>Telluraves</taxon>
        <taxon>Australaves</taxon>
        <taxon>Passeriformes</taxon>
        <taxon>Thamnophilidae</taxon>
        <taxon>Willisornis</taxon>
    </lineage>
</organism>
<gene>
    <name evidence="1" type="ORF">WISP_76594</name>
</gene>
<accession>A0ABQ9D8U8</accession>
<protein>
    <submittedName>
        <fullName evidence="1">Uncharacterized protein</fullName>
    </submittedName>
</protein>
<dbReference type="Proteomes" id="UP001145742">
    <property type="component" value="Unassembled WGS sequence"/>
</dbReference>
<proteinExistence type="predicted"/>
<name>A0ABQ9D8U8_9PASS</name>
<dbReference type="EMBL" id="WHWB01033922">
    <property type="protein sequence ID" value="KAJ7415707.1"/>
    <property type="molecule type" value="Genomic_DNA"/>
</dbReference>
<reference evidence="1" key="1">
    <citation type="submission" date="2019-10" db="EMBL/GenBank/DDBJ databases">
        <authorList>
            <person name="Soares A.E.R."/>
            <person name="Aleixo A."/>
            <person name="Schneider P."/>
            <person name="Miyaki C.Y."/>
            <person name="Schneider M.P."/>
            <person name="Mello C."/>
            <person name="Vasconcelos A.T.R."/>
        </authorList>
    </citation>
    <scope>NUCLEOTIDE SEQUENCE</scope>
    <source>
        <tissue evidence="1">Muscle</tissue>
    </source>
</reference>